<feature type="transmembrane region" description="Helical" evidence="7">
    <location>
        <begin position="214"/>
        <end position="235"/>
    </location>
</feature>
<feature type="transmembrane region" description="Helical" evidence="7">
    <location>
        <begin position="334"/>
        <end position="356"/>
    </location>
</feature>
<dbReference type="EMBL" id="BLZA01000019">
    <property type="protein sequence ID" value="GHJ86747.1"/>
    <property type="molecule type" value="Genomic_DNA"/>
</dbReference>
<dbReference type="GO" id="GO:0015174">
    <property type="term" value="F:basic amino acid transmembrane transporter activity"/>
    <property type="evidence" value="ECO:0007669"/>
    <property type="project" value="TreeGrafter"/>
</dbReference>
<keyword evidence="4 7" id="KW-1133">Transmembrane helix</keyword>
<feature type="transmembrane region" description="Helical" evidence="7">
    <location>
        <begin position="532"/>
        <end position="551"/>
    </location>
</feature>
<organism evidence="9 10">
    <name type="scientific">Naganishia liquefaciens</name>
    <dbReference type="NCBI Taxonomy" id="104408"/>
    <lineage>
        <taxon>Eukaryota</taxon>
        <taxon>Fungi</taxon>
        <taxon>Dikarya</taxon>
        <taxon>Basidiomycota</taxon>
        <taxon>Agaricomycotina</taxon>
        <taxon>Tremellomycetes</taxon>
        <taxon>Filobasidiales</taxon>
        <taxon>Filobasidiaceae</taxon>
        <taxon>Naganishia</taxon>
    </lineage>
</organism>
<dbReference type="Pfam" id="PF07690">
    <property type="entry name" value="MFS_1"/>
    <property type="match status" value="1"/>
</dbReference>
<feature type="compositionally biased region" description="Polar residues" evidence="6">
    <location>
        <begin position="1"/>
        <end position="17"/>
    </location>
</feature>
<dbReference type="AlphaFoldDB" id="A0A8H3TT72"/>
<feature type="transmembrane region" description="Helical" evidence="7">
    <location>
        <begin position="368"/>
        <end position="386"/>
    </location>
</feature>
<keyword evidence="3 7" id="KW-0812">Transmembrane</keyword>
<proteinExistence type="predicted"/>
<dbReference type="SUPFAM" id="SSF103473">
    <property type="entry name" value="MFS general substrate transporter"/>
    <property type="match status" value="1"/>
</dbReference>
<feature type="region of interest" description="Disordered" evidence="6">
    <location>
        <begin position="1"/>
        <end position="52"/>
    </location>
</feature>
<evidence type="ECO:0000256" key="2">
    <source>
        <dbReference type="ARBA" id="ARBA00022448"/>
    </source>
</evidence>
<evidence type="ECO:0000256" key="7">
    <source>
        <dbReference type="SAM" id="Phobius"/>
    </source>
</evidence>
<dbReference type="PANTHER" id="PTHR23501">
    <property type="entry name" value="MAJOR FACILITATOR SUPERFAMILY"/>
    <property type="match status" value="1"/>
</dbReference>
<evidence type="ECO:0000256" key="3">
    <source>
        <dbReference type="ARBA" id="ARBA00022692"/>
    </source>
</evidence>
<keyword evidence="2" id="KW-0813">Transport</keyword>
<keyword evidence="5 7" id="KW-0472">Membrane</keyword>
<name>A0A8H3TT72_9TREE</name>
<feature type="transmembrane region" description="Helical" evidence="7">
    <location>
        <begin position="393"/>
        <end position="415"/>
    </location>
</feature>
<dbReference type="GO" id="GO:0000329">
    <property type="term" value="C:fungal-type vacuole membrane"/>
    <property type="evidence" value="ECO:0007669"/>
    <property type="project" value="TreeGrafter"/>
</dbReference>
<feature type="transmembrane region" description="Helical" evidence="7">
    <location>
        <begin position="292"/>
        <end position="313"/>
    </location>
</feature>
<comment type="subcellular location">
    <subcellularLocation>
        <location evidence="1">Endomembrane system</location>
        <topology evidence="1">Multi-pass membrane protein</topology>
    </subcellularLocation>
</comment>
<dbReference type="OrthoDB" id="3437016at2759"/>
<dbReference type="InterPro" id="IPR036259">
    <property type="entry name" value="MFS_trans_sf"/>
</dbReference>
<dbReference type="Proteomes" id="UP000620104">
    <property type="component" value="Unassembled WGS sequence"/>
</dbReference>
<feature type="transmembrane region" description="Helical" evidence="7">
    <location>
        <begin position="99"/>
        <end position="118"/>
    </location>
</feature>
<sequence>MSTKPTPTDRTPLLSSRQIDEGFYDGSRDASSQNNSHNTVGDTKKPEEEPQFNIPGITQRDFVLILTGLWSATFLASLDGTIVATLLTDIGTSFEKSNMASWLGTSYLLSVCCFTPIYGRLCDIIGRRGAMILALSLFGIGTVGCGIAPSMETLILARAIAGSGGGALTSVGSIVVTDLVPLRRRGLFQGLANCTFGLGAGIGAPLGGFMSDRFGWRSAFLIQIPILLISFFLVWRHLHIPLEDAKQTFREKMARIDFLGSATLVFTVSCLLVALTLKTSADQELPWSDVRVWGLLIASAIFGISFVVVEAYVSKEPIMPLRLVTQRTPGCVAISNFLVSVLAFSVLYNVPLWFSAVKRVSSGVAGSHLVPNSIALALGSVAAGAYMRRTGRYYWLTMSMGAAALISMTVISTFTTKTPQWLLWLAIVPSGFGVSGIITSTLIALIACVKKEDIAVATGVSYMFRTTGQVLGVSLSAALTQSILTKKLTEGIKGHHAKEIIDKIRHSTGYIDRLSPQNKVVAIDAYTASLKVVFICQIGLALLTLLALAGIQERDLPDRAKPEPAKPAREDV</sequence>
<feature type="domain" description="Major facilitator superfamily (MFS) profile" evidence="8">
    <location>
        <begin position="65"/>
        <end position="556"/>
    </location>
</feature>
<feature type="transmembrane region" description="Helical" evidence="7">
    <location>
        <begin position="130"/>
        <end position="149"/>
    </location>
</feature>
<feature type="transmembrane region" description="Helical" evidence="7">
    <location>
        <begin position="188"/>
        <end position="208"/>
    </location>
</feature>
<protein>
    <recommendedName>
        <fullName evidence="8">Major facilitator superfamily (MFS) profile domain-containing protein</fullName>
    </recommendedName>
</protein>
<evidence type="ECO:0000313" key="10">
    <source>
        <dbReference type="Proteomes" id="UP000620104"/>
    </source>
</evidence>
<feature type="transmembrane region" description="Helical" evidence="7">
    <location>
        <begin position="62"/>
        <end position="87"/>
    </location>
</feature>
<dbReference type="GO" id="GO:0012505">
    <property type="term" value="C:endomembrane system"/>
    <property type="evidence" value="ECO:0007669"/>
    <property type="project" value="UniProtKB-SubCell"/>
</dbReference>
<reference evidence="9" key="1">
    <citation type="submission" date="2020-07" db="EMBL/GenBank/DDBJ databases">
        <title>Draft Genome Sequence of a Deep-Sea Yeast, Naganishia (Cryptococcus) liquefaciens strain N6.</title>
        <authorList>
            <person name="Han Y.W."/>
            <person name="Kajitani R."/>
            <person name="Morimoto H."/>
            <person name="Parhat M."/>
            <person name="Tsubouchi H."/>
            <person name="Bakenova O."/>
            <person name="Ogata M."/>
            <person name="Argunhan B."/>
            <person name="Aoki R."/>
            <person name="Kajiwara S."/>
            <person name="Itoh T."/>
            <person name="Iwasaki H."/>
        </authorList>
    </citation>
    <scope>NUCLEOTIDE SEQUENCE</scope>
    <source>
        <strain evidence="9">N6</strain>
    </source>
</reference>
<feature type="compositionally biased region" description="Polar residues" evidence="6">
    <location>
        <begin position="29"/>
        <end position="41"/>
    </location>
</feature>
<dbReference type="PROSITE" id="PS50850">
    <property type="entry name" value="MFS"/>
    <property type="match status" value="1"/>
</dbReference>
<dbReference type="PANTHER" id="PTHR23501:SF191">
    <property type="entry name" value="VACUOLAR BASIC AMINO ACID TRANSPORTER 4"/>
    <property type="match status" value="1"/>
</dbReference>
<dbReference type="CDD" id="cd17502">
    <property type="entry name" value="MFS_Azr1_MDR_like"/>
    <property type="match status" value="1"/>
</dbReference>
<feature type="transmembrane region" description="Helical" evidence="7">
    <location>
        <begin position="155"/>
        <end position="176"/>
    </location>
</feature>
<accession>A0A8H3TT72</accession>
<evidence type="ECO:0000313" key="9">
    <source>
        <dbReference type="EMBL" id="GHJ86747.1"/>
    </source>
</evidence>
<evidence type="ECO:0000256" key="1">
    <source>
        <dbReference type="ARBA" id="ARBA00004127"/>
    </source>
</evidence>
<keyword evidence="10" id="KW-1185">Reference proteome</keyword>
<dbReference type="InterPro" id="IPR011701">
    <property type="entry name" value="MFS"/>
</dbReference>
<comment type="caution">
    <text evidence="9">The sequence shown here is derived from an EMBL/GenBank/DDBJ whole genome shotgun (WGS) entry which is preliminary data.</text>
</comment>
<evidence type="ECO:0000256" key="4">
    <source>
        <dbReference type="ARBA" id="ARBA00022989"/>
    </source>
</evidence>
<dbReference type="InterPro" id="IPR020846">
    <property type="entry name" value="MFS_dom"/>
</dbReference>
<evidence type="ECO:0000256" key="6">
    <source>
        <dbReference type="SAM" id="MobiDB-lite"/>
    </source>
</evidence>
<feature type="transmembrane region" description="Helical" evidence="7">
    <location>
        <begin position="421"/>
        <end position="448"/>
    </location>
</feature>
<evidence type="ECO:0000256" key="5">
    <source>
        <dbReference type="ARBA" id="ARBA00023136"/>
    </source>
</evidence>
<evidence type="ECO:0000259" key="8">
    <source>
        <dbReference type="PROSITE" id="PS50850"/>
    </source>
</evidence>
<dbReference type="GO" id="GO:0005886">
    <property type="term" value="C:plasma membrane"/>
    <property type="evidence" value="ECO:0007669"/>
    <property type="project" value="TreeGrafter"/>
</dbReference>
<dbReference type="Gene3D" id="1.20.1250.20">
    <property type="entry name" value="MFS general substrate transporter like domains"/>
    <property type="match status" value="1"/>
</dbReference>
<feature type="transmembrane region" description="Helical" evidence="7">
    <location>
        <begin position="256"/>
        <end position="277"/>
    </location>
</feature>
<dbReference type="Gene3D" id="1.20.1720.10">
    <property type="entry name" value="Multidrug resistance protein D"/>
    <property type="match status" value="1"/>
</dbReference>
<gene>
    <name evidence="9" type="ORF">NliqN6_3149</name>
</gene>